<dbReference type="NCBIfam" id="NF011229">
    <property type="entry name" value="PRK14636.1"/>
    <property type="match status" value="1"/>
</dbReference>
<accession>A0AA97I3B3</accession>
<dbReference type="Pfam" id="PF17384">
    <property type="entry name" value="DUF150_C"/>
    <property type="match status" value="1"/>
</dbReference>
<keyword evidence="8" id="KW-1185">Reference proteome</keyword>
<dbReference type="PANTHER" id="PTHR33867">
    <property type="entry name" value="RIBOSOME MATURATION FACTOR RIMP"/>
    <property type="match status" value="1"/>
</dbReference>
<protein>
    <recommendedName>
        <fullName evidence="3">Ribosome maturation factor RimP</fullName>
    </recommendedName>
</protein>
<sequence length="191" mass="21212">MADIAELTKLIEPEVQALGFELVRIKFIGADEEFSLQIMAERPETGQLVIEDCADLSRRISDKFDALEEAGEDPIGVPYRLEISSPGIDRPLTRLADFDKWAGHEARVRVIDPVQGRKQMKGVLVGLIDDEIAVNDHKFGRLSTPFENVDNAKLLLTDALIAATAPLDISDAEIETEAYTETETDTEEQED</sequence>
<feature type="region of interest" description="Disordered" evidence="4">
    <location>
        <begin position="172"/>
        <end position="191"/>
    </location>
</feature>
<dbReference type="AlphaFoldDB" id="A0AA97I3B3"/>
<feature type="domain" description="Ribosome maturation factor RimP C-terminal" evidence="6">
    <location>
        <begin position="92"/>
        <end position="157"/>
    </location>
</feature>
<reference evidence="7 8" key="1">
    <citation type="submission" date="2023-10" db="EMBL/GenBank/DDBJ databases">
        <title>Complete genome sequence of a Sphingomonadaceae bacterium.</title>
        <authorList>
            <person name="Yan C."/>
        </authorList>
    </citation>
    <scope>NUCLEOTIDE SEQUENCE [LARGE SCALE GENOMIC DNA]</scope>
    <source>
        <strain evidence="7 8">SCSIO 66989</strain>
    </source>
</reference>
<dbReference type="RefSeq" id="WP_317084449.1">
    <property type="nucleotide sequence ID" value="NZ_CP136594.1"/>
</dbReference>
<comment type="function">
    <text evidence="3">Required for maturation of 30S ribosomal subunits.</text>
</comment>
<keyword evidence="1 3" id="KW-0963">Cytoplasm</keyword>
<dbReference type="SUPFAM" id="SSF74942">
    <property type="entry name" value="YhbC-like, C-terminal domain"/>
    <property type="match status" value="1"/>
</dbReference>
<evidence type="ECO:0000256" key="3">
    <source>
        <dbReference type="HAMAP-Rule" id="MF_01077"/>
    </source>
</evidence>
<evidence type="ECO:0000313" key="8">
    <source>
        <dbReference type="Proteomes" id="UP001302429"/>
    </source>
</evidence>
<organism evidence="7 8">
    <name type="scientific">Alterisphingorhabdus coralli</name>
    <dbReference type="NCBI Taxonomy" id="3071408"/>
    <lineage>
        <taxon>Bacteria</taxon>
        <taxon>Pseudomonadati</taxon>
        <taxon>Pseudomonadota</taxon>
        <taxon>Alphaproteobacteria</taxon>
        <taxon>Sphingomonadales</taxon>
        <taxon>Sphingomonadaceae</taxon>
        <taxon>Alterisphingorhabdus (ex Yan et al. 2024)</taxon>
    </lineage>
</organism>
<evidence type="ECO:0000256" key="1">
    <source>
        <dbReference type="ARBA" id="ARBA00022490"/>
    </source>
</evidence>
<dbReference type="GO" id="GO:0006412">
    <property type="term" value="P:translation"/>
    <property type="evidence" value="ECO:0007669"/>
    <property type="project" value="TreeGrafter"/>
</dbReference>
<evidence type="ECO:0000313" key="7">
    <source>
        <dbReference type="EMBL" id="WOE76610.1"/>
    </source>
</evidence>
<name>A0AA97I3B3_9SPHN</name>
<dbReference type="InterPro" id="IPR036847">
    <property type="entry name" value="RimP_C_sf"/>
</dbReference>
<dbReference type="EMBL" id="CP136594">
    <property type="protein sequence ID" value="WOE76610.1"/>
    <property type="molecule type" value="Genomic_DNA"/>
</dbReference>
<keyword evidence="2 3" id="KW-0690">Ribosome biogenesis</keyword>
<dbReference type="SUPFAM" id="SSF75420">
    <property type="entry name" value="YhbC-like, N-terminal domain"/>
    <property type="match status" value="1"/>
</dbReference>
<dbReference type="InterPro" id="IPR028998">
    <property type="entry name" value="RimP_C"/>
</dbReference>
<evidence type="ECO:0000259" key="5">
    <source>
        <dbReference type="Pfam" id="PF02576"/>
    </source>
</evidence>
<evidence type="ECO:0000256" key="4">
    <source>
        <dbReference type="SAM" id="MobiDB-lite"/>
    </source>
</evidence>
<dbReference type="GO" id="GO:0005829">
    <property type="term" value="C:cytosol"/>
    <property type="evidence" value="ECO:0007669"/>
    <property type="project" value="TreeGrafter"/>
</dbReference>
<comment type="subcellular location">
    <subcellularLocation>
        <location evidence="3">Cytoplasm</location>
    </subcellularLocation>
</comment>
<dbReference type="GO" id="GO:0000028">
    <property type="term" value="P:ribosomal small subunit assembly"/>
    <property type="evidence" value="ECO:0007669"/>
    <property type="project" value="TreeGrafter"/>
</dbReference>
<dbReference type="KEGG" id="acoa:RB602_07140"/>
<dbReference type="InterPro" id="IPR003728">
    <property type="entry name" value="Ribosome_maturation_RimP"/>
</dbReference>
<dbReference type="InterPro" id="IPR035956">
    <property type="entry name" value="RimP_N_sf"/>
</dbReference>
<evidence type="ECO:0000259" key="6">
    <source>
        <dbReference type="Pfam" id="PF17384"/>
    </source>
</evidence>
<dbReference type="Proteomes" id="UP001302429">
    <property type="component" value="Chromosome"/>
</dbReference>
<evidence type="ECO:0000256" key="2">
    <source>
        <dbReference type="ARBA" id="ARBA00022517"/>
    </source>
</evidence>
<comment type="similarity">
    <text evidence="3">Belongs to the RimP family.</text>
</comment>
<dbReference type="HAMAP" id="MF_01077">
    <property type="entry name" value="RimP"/>
    <property type="match status" value="1"/>
</dbReference>
<dbReference type="InterPro" id="IPR028989">
    <property type="entry name" value="RimP_N"/>
</dbReference>
<feature type="domain" description="Ribosome maturation factor RimP N-terminal" evidence="5">
    <location>
        <begin position="10"/>
        <end position="89"/>
    </location>
</feature>
<proteinExistence type="inferred from homology"/>
<dbReference type="PANTHER" id="PTHR33867:SF1">
    <property type="entry name" value="RIBOSOME MATURATION FACTOR RIMP"/>
    <property type="match status" value="1"/>
</dbReference>
<dbReference type="CDD" id="cd01734">
    <property type="entry name" value="YlxS_C"/>
    <property type="match status" value="1"/>
</dbReference>
<dbReference type="Gene3D" id="3.30.300.70">
    <property type="entry name" value="RimP-like superfamily, N-terminal"/>
    <property type="match status" value="1"/>
</dbReference>
<gene>
    <name evidence="3 7" type="primary">rimP</name>
    <name evidence="7" type="ORF">RB602_07140</name>
</gene>
<dbReference type="Pfam" id="PF02576">
    <property type="entry name" value="RimP_N"/>
    <property type="match status" value="1"/>
</dbReference>